<dbReference type="Gramene" id="HORVU.MOREX.r2.6HG0522500.1">
    <property type="protein sequence ID" value="HORVU.MOREX.r2.6HG0522500.1.CDS.1"/>
    <property type="gene ID" value="HORVU.MOREX.r2.6HG0522500"/>
</dbReference>
<organism evidence="1 2">
    <name type="scientific">Hordeum vulgare subsp. vulgare</name>
    <name type="common">Domesticated barley</name>
    <dbReference type="NCBI Taxonomy" id="112509"/>
    <lineage>
        <taxon>Eukaryota</taxon>
        <taxon>Viridiplantae</taxon>
        <taxon>Streptophyta</taxon>
        <taxon>Embryophyta</taxon>
        <taxon>Tracheophyta</taxon>
        <taxon>Spermatophyta</taxon>
        <taxon>Magnoliopsida</taxon>
        <taxon>Liliopsida</taxon>
        <taxon>Poales</taxon>
        <taxon>Poaceae</taxon>
        <taxon>BOP clade</taxon>
        <taxon>Pooideae</taxon>
        <taxon>Triticodae</taxon>
        <taxon>Triticeae</taxon>
        <taxon>Hordeinae</taxon>
        <taxon>Hordeum</taxon>
    </lineage>
</organism>
<dbReference type="EnsemblPlants" id="HORVU.MOREX.r3.6HG0629460.1">
    <property type="protein sequence ID" value="HORVU.MOREX.r3.6HG0629460.1.CDS1"/>
    <property type="gene ID" value="HORVU.MOREX.r3.6HG0629460"/>
</dbReference>
<keyword evidence="2" id="KW-1185">Reference proteome</keyword>
<reference evidence="1" key="2">
    <citation type="submission" date="2020-10" db="EMBL/GenBank/DDBJ databases">
        <authorList>
            <person name="Scholz U."/>
            <person name="Mascher M."/>
            <person name="Fiebig A."/>
        </authorList>
    </citation>
    <scope>NUCLEOTIDE SEQUENCE [LARGE SCALE GENOMIC DNA]</scope>
    <source>
        <strain evidence="1">cv. Morex</strain>
    </source>
</reference>
<reference evidence="2" key="1">
    <citation type="journal article" date="2012" name="Nature">
        <title>A physical, genetic and functional sequence assembly of the barley genome.</title>
        <authorList>
            <consortium name="The International Barley Genome Sequencing Consortium"/>
            <person name="Mayer K.F."/>
            <person name="Waugh R."/>
            <person name="Brown J.W."/>
            <person name="Schulman A."/>
            <person name="Langridge P."/>
            <person name="Platzer M."/>
            <person name="Fincher G.B."/>
            <person name="Muehlbauer G.J."/>
            <person name="Sato K."/>
            <person name="Close T.J."/>
            <person name="Wise R.P."/>
            <person name="Stein N."/>
        </authorList>
    </citation>
    <scope>NUCLEOTIDE SEQUENCE [LARGE SCALE GENOMIC DNA]</scope>
    <source>
        <strain evidence="2">cv. Morex</strain>
    </source>
</reference>
<dbReference type="Proteomes" id="UP000011116">
    <property type="component" value="Chromosome 6H"/>
</dbReference>
<reference evidence="1" key="3">
    <citation type="submission" date="2022-01" db="UniProtKB">
        <authorList>
            <consortium name="EnsemblPlants"/>
        </authorList>
    </citation>
    <scope>IDENTIFICATION</scope>
    <source>
        <strain evidence="1">subsp. vulgare</strain>
    </source>
</reference>
<dbReference type="AlphaFoldDB" id="A0A8I6Z4X3"/>
<accession>A0A8I6Z4X3</accession>
<evidence type="ECO:0000313" key="1">
    <source>
        <dbReference type="EnsemblPlants" id="HORVU.MOREX.r3.6HG0629460.1.CDS1"/>
    </source>
</evidence>
<name>A0A8I6Z4X3_HORVV</name>
<sequence>MKTTHETLMQQRYMYPGRNKLYTTTRRKKNIVSNTLVKSTDMCSSFWFRLRIGERPVRYRCKINTSVFDCNESKHGLRLE</sequence>
<protein>
    <submittedName>
        <fullName evidence="1">Uncharacterized protein</fullName>
    </submittedName>
</protein>
<dbReference type="Gramene" id="HORVU.MOREX.r3.6HG0629460.1">
    <property type="protein sequence ID" value="HORVU.MOREX.r3.6HG0629460.1.CDS1"/>
    <property type="gene ID" value="HORVU.MOREX.r3.6HG0629460"/>
</dbReference>
<proteinExistence type="predicted"/>
<evidence type="ECO:0000313" key="2">
    <source>
        <dbReference type="Proteomes" id="UP000011116"/>
    </source>
</evidence>